<dbReference type="PANTHER" id="PTHR21581">
    <property type="entry name" value="D-ALANYL-D-ALANINE CARBOXYPEPTIDASE"/>
    <property type="match status" value="1"/>
</dbReference>
<evidence type="ECO:0000256" key="4">
    <source>
        <dbReference type="ARBA" id="ARBA00022960"/>
    </source>
</evidence>
<comment type="caution">
    <text evidence="12">The sequence shown here is derived from an EMBL/GenBank/DDBJ whole genome shotgun (WGS) entry which is preliminary data.</text>
</comment>
<dbReference type="Proteomes" id="UP000229554">
    <property type="component" value="Unassembled WGS sequence"/>
</dbReference>
<evidence type="ECO:0000256" key="5">
    <source>
        <dbReference type="ARBA" id="ARBA00022984"/>
    </source>
</evidence>
<dbReference type="PRINTS" id="PR00725">
    <property type="entry name" value="DADACBPTASE1"/>
</dbReference>
<keyword evidence="6" id="KW-0961">Cell wall biogenesis/degradation</keyword>
<gene>
    <name evidence="12" type="ORF">COU88_03640</name>
</gene>
<dbReference type="PANTHER" id="PTHR21581:SF6">
    <property type="entry name" value="TRAFFICKING PROTEIN PARTICLE COMPLEX SUBUNIT 12"/>
    <property type="match status" value="1"/>
</dbReference>
<dbReference type="GO" id="GO:0009252">
    <property type="term" value="P:peptidoglycan biosynthetic process"/>
    <property type="evidence" value="ECO:0007669"/>
    <property type="project" value="UniProtKB-KW"/>
</dbReference>
<feature type="domain" description="Peptidase S11 D-alanyl-D-alanine carboxypeptidase A N-terminal" evidence="11">
    <location>
        <begin position="58"/>
        <end position="284"/>
    </location>
</feature>
<dbReference type="InterPro" id="IPR012338">
    <property type="entry name" value="Beta-lactam/transpept-like"/>
</dbReference>
<evidence type="ECO:0000259" key="11">
    <source>
        <dbReference type="Pfam" id="PF00768"/>
    </source>
</evidence>
<dbReference type="Gene3D" id="3.40.710.10">
    <property type="entry name" value="DD-peptidase/beta-lactamase superfamily"/>
    <property type="match status" value="1"/>
</dbReference>
<evidence type="ECO:0000313" key="13">
    <source>
        <dbReference type="Proteomes" id="UP000229554"/>
    </source>
</evidence>
<dbReference type="GO" id="GO:0009002">
    <property type="term" value="F:serine-type D-Ala-D-Ala carboxypeptidase activity"/>
    <property type="evidence" value="ECO:0007669"/>
    <property type="project" value="InterPro"/>
</dbReference>
<keyword evidence="5" id="KW-0573">Peptidoglycan synthesis</keyword>
<name>A0A2M8KS12_9BACT</name>
<evidence type="ECO:0000256" key="8">
    <source>
        <dbReference type="PIRSR" id="PIRSR618044-2"/>
    </source>
</evidence>
<keyword evidence="10" id="KW-0812">Transmembrane</keyword>
<evidence type="ECO:0000256" key="10">
    <source>
        <dbReference type="SAM" id="Phobius"/>
    </source>
</evidence>
<dbReference type="Pfam" id="PF00768">
    <property type="entry name" value="Peptidase_S11"/>
    <property type="match status" value="1"/>
</dbReference>
<dbReference type="GO" id="GO:0071555">
    <property type="term" value="P:cell wall organization"/>
    <property type="evidence" value="ECO:0007669"/>
    <property type="project" value="UniProtKB-KW"/>
</dbReference>
<feature type="transmembrane region" description="Helical" evidence="10">
    <location>
        <begin position="7"/>
        <end position="25"/>
    </location>
</feature>
<reference evidence="13" key="1">
    <citation type="submission" date="2017-09" db="EMBL/GenBank/DDBJ databases">
        <title>Depth-based differentiation of microbial function through sediment-hosted aquifers and enrichment of novel symbionts in the deep terrestrial subsurface.</title>
        <authorList>
            <person name="Probst A.J."/>
            <person name="Ladd B."/>
            <person name="Jarett J.K."/>
            <person name="Geller-Mcgrath D.E."/>
            <person name="Sieber C.M.K."/>
            <person name="Emerson J.B."/>
            <person name="Anantharaman K."/>
            <person name="Thomas B.C."/>
            <person name="Malmstrom R."/>
            <person name="Stieglmeier M."/>
            <person name="Klingl A."/>
            <person name="Woyke T."/>
            <person name="Ryan C.M."/>
            <person name="Banfield J.F."/>
        </authorList>
    </citation>
    <scope>NUCLEOTIDE SEQUENCE [LARGE SCALE GENOMIC DNA]</scope>
</reference>
<keyword evidence="4" id="KW-0133">Cell shape</keyword>
<feature type="active site" description="Proton acceptor" evidence="7">
    <location>
        <position position="97"/>
    </location>
</feature>
<dbReference type="InterPro" id="IPR018044">
    <property type="entry name" value="Peptidase_S11"/>
</dbReference>
<proteinExistence type="inferred from homology"/>
<keyword evidence="10" id="KW-0472">Membrane</keyword>
<feature type="active site" description="Acyl-ester intermediate" evidence="7">
    <location>
        <position position="94"/>
    </location>
</feature>
<evidence type="ECO:0000256" key="6">
    <source>
        <dbReference type="ARBA" id="ARBA00023316"/>
    </source>
</evidence>
<keyword evidence="2" id="KW-0732">Signal</keyword>
<evidence type="ECO:0000313" key="12">
    <source>
        <dbReference type="EMBL" id="PJE62690.1"/>
    </source>
</evidence>
<dbReference type="InterPro" id="IPR001967">
    <property type="entry name" value="Peptidase_S11_N"/>
</dbReference>
<feature type="active site" evidence="7">
    <location>
        <position position="147"/>
    </location>
</feature>
<dbReference type="SUPFAM" id="SSF56601">
    <property type="entry name" value="beta-lactamase/transpeptidase-like"/>
    <property type="match status" value="1"/>
</dbReference>
<evidence type="ECO:0000256" key="9">
    <source>
        <dbReference type="RuleBase" id="RU004016"/>
    </source>
</evidence>
<dbReference type="AlphaFoldDB" id="A0A2M8KS12"/>
<evidence type="ECO:0000256" key="3">
    <source>
        <dbReference type="ARBA" id="ARBA00022801"/>
    </source>
</evidence>
<feature type="binding site" evidence="8">
    <location>
        <position position="254"/>
    </location>
    <ligand>
        <name>substrate</name>
    </ligand>
</feature>
<sequence length="317" mass="35533">MNKVVKTLKLFLYALCVFFFIFYPGRNTFLSLYIREPNAFVQKKQFQFVPLPLARLTNNTEQPYISASSYLVIDALSFTPVLWKNEKTPRLPASTVKMATALTAYTLYPLDADLTVRTTIDQEVLMGLVPGDTISTLNLLYGTLVSSANDAAYTLAENDPDGVRAFVKKMNTLAQTLHMNDTYFTNPIGFDNEGEKTTAHDLALLAQHFSTVPLLMNIASTLNIVPSNQTYTRWYPLTSINQLISTVPGVGGIKTGYTEGAGENLVTYYRAQDTHPFIIVVMGSEDRFLDTRLLITYLDAQLKYYPLQTITAQLQNQ</sequence>
<dbReference type="EMBL" id="PFED01000145">
    <property type="protein sequence ID" value="PJE62690.1"/>
    <property type="molecule type" value="Genomic_DNA"/>
</dbReference>
<evidence type="ECO:0000256" key="1">
    <source>
        <dbReference type="ARBA" id="ARBA00007164"/>
    </source>
</evidence>
<evidence type="ECO:0000256" key="7">
    <source>
        <dbReference type="PIRSR" id="PIRSR618044-1"/>
    </source>
</evidence>
<dbReference type="GO" id="GO:0008360">
    <property type="term" value="P:regulation of cell shape"/>
    <property type="evidence" value="ECO:0007669"/>
    <property type="project" value="UniProtKB-KW"/>
</dbReference>
<accession>A0A2M8KS12</accession>
<keyword evidence="3" id="KW-0378">Hydrolase</keyword>
<dbReference type="GO" id="GO:0006508">
    <property type="term" value="P:proteolysis"/>
    <property type="evidence" value="ECO:0007669"/>
    <property type="project" value="InterPro"/>
</dbReference>
<evidence type="ECO:0000256" key="2">
    <source>
        <dbReference type="ARBA" id="ARBA00022729"/>
    </source>
</evidence>
<organism evidence="12 13">
    <name type="scientific">Candidatus Roizmanbacteria bacterium CG10_big_fil_rev_8_21_14_0_10_39_6</name>
    <dbReference type="NCBI Taxonomy" id="1974853"/>
    <lineage>
        <taxon>Bacteria</taxon>
        <taxon>Candidatus Roizmaniibacteriota</taxon>
    </lineage>
</organism>
<protein>
    <recommendedName>
        <fullName evidence="11">Peptidase S11 D-alanyl-D-alanine carboxypeptidase A N-terminal domain-containing protein</fullName>
    </recommendedName>
</protein>
<comment type="similarity">
    <text evidence="1 9">Belongs to the peptidase S11 family.</text>
</comment>
<keyword evidence="10" id="KW-1133">Transmembrane helix</keyword>